<dbReference type="Pfam" id="PF01293">
    <property type="entry name" value="PEPCK_ATP"/>
    <property type="match status" value="1"/>
</dbReference>
<evidence type="ECO:0008006" key="3">
    <source>
        <dbReference type="Google" id="ProtNLM"/>
    </source>
</evidence>
<dbReference type="Proteomes" id="UP001632037">
    <property type="component" value="Unassembled WGS sequence"/>
</dbReference>
<evidence type="ECO:0000313" key="1">
    <source>
        <dbReference type="EMBL" id="KAL3657515.1"/>
    </source>
</evidence>
<proteinExistence type="predicted"/>
<dbReference type="EMBL" id="JBIMZQ010000064">
    <property type="protein sequence ID" value="KAL3657515.1"/>
    <property type="molecule type" value="Genomic_DNA"/>
</dbReference>
<comment type="caution">
    <text evidence="1">The sequence shown here is derived from an EMBL/GenBank/DDBJ whole genome shotgun (WGS) entry which is preliminary data.</text>
</comment>
<dbReference type="SUPFAM" id="SSF53795">
    <property type="entry name" value="PEP carboxykinase-like"/>
    <property type="match status" value="1"/>
</dbReference>
<dbReference type="Gene3D" id="2.170.8.10">
    <property type="entry name" value="Phosphoenolpyruvate Carboxykinase, domain 2"/>
    <property type="match status" value="1"/>
</dbReference>
<keyword evidence="2" id="KW-1185">Reference proteome</keyword>
<accession>A0ABD3ETZ8</accession>
<dbReference type="InterPro" id="IPR001272">
    <property type="entry name" value="PEP_carboxykinase_ATP"/>
</dbReference>
<organism evidence="1 2">
    <name type="scientific">Phytophthora oleae</name>
    <dbReference type="NCBI Taxonomy" id="2107226"/>
    <lineage>
        <taxon>Eukaryota</taxon>
        <taxon>Sar</taxon>
        <taxon>Stramenopiles</taxon>
        <taxon>Oomycota</taxon>
        <taxon>Peronosporomycetes</taxon>
        <taxon>Peronosporales</taxon>
        <taxon>Peronosporaceae</taxon>
        <taxon>Phytophthora</taxon>
    </lineage>
</organism>
<dbReference type="PANTHER" id="PTHR30031:SF0">
    <property type="entry name" value="PHOSPHOENOLPYRUVATE CARBOXYKINASE (ATP)"/>
    <property type="match status" value="1"/>
</dbReference>
<reference evidence="1 2" key="1">
    <citation type="submission" date="2024-09" db="EMBL/GenBank/DDBJ databases">
        <title>Genome sequencing and assembly of Phytophthora oleae, isolate VK10A, causative agent of rot of olive drupes.</title>
        <authorList>
            <person name="Conti Taguali S."/>
            <person name="Riolo M."/>
            <person name="La Spada F."/>
            <person name="Cacciola S.O."/>
            <person name="Dionisio G."/>
        </authorList>
    </citation>
    <scope>NUCLEOTIDE SEQUENCE [LARGE SCALE GENOMIC DNA]</scope>
    <source>
        <strain evidence="1 2">VK10A</strain>
    </source>
</reference>
<dbReference type="AlphaFoldDB" id="A0ABD3ETZ8"/>
<dbReference type="PANTHER" id="PTHR30031">
    <property type="entry name" value="PHOSPHOENOLPYRUVATE CARBOXYKINASE ATP"/>
    <property type="match status" value="1"/>
</dbReference>
<gene>
    <name evidence="1" type="ORF">V7S43_017653</name>
</gene>
<sequence>MRTDQIADRRTLLQSSDPKRELIGGDDHDWDDEGVFNFEGGCYAKTIDLSKKNKPGIFNAIRPNAMLENMWIDANNELDYFNSSTTENGRVSYPIYLIPHYQPNSRGNHPNAVSFLTCDAYGVLPPVS</sequence>
<name>A0ABD3ETZ8_9STRA</name>
<protein>
    <recommendedName>
        <fullName evidence="3">Phosphoenolpyruvate carboxykinase (ATP)</fullName>
    </recommendedName>
</protein>
<evidence type="ECO:0000313" key="2">
    <source>
        <dbReference type="Proteomes" id="UP001632037"/>
    </source>
</evidence>